<evidence type="ECO:0000313" key="9">
    <source>
        <dbReference type="EMBL" id="BBE49881.1"/>
    </source>
</evidence>
<evidence type="ECO:0000256" key="5">
    <source>
        <dbReference type="ARBA" id="ARBA00022692"/>
    </source>
</evidence>
<dbReference type="STRING" id="1188319.OYT1_00443"/>
<evidence type="ECO:0000256" key="7">
    <source>
        <dbReference type="ARBA" id="ARBA00023237"/>
    </source>
</evidence>
<feature type="chain" id="PRO_5017395091" evidence="8">
    <location>
        <begin position="30"/>
        <end position="420"/>
    </location>
</feature>
<comment type="subcellular location">
    <subcellularLocation>
        <location evidence="1">Cell outer membrane</location>
    </subcellularLocation>
</comment>
<keyword evidence="3" id="KW-0813">Transport</keyword>
<evidence type="ECO:0000256" key="1">
    <source>
        <dbReference type="ARBA" id="ARBA00004442"/>
    </source>
</evidence>
<evidence type="ECO:0000256" key="2">
    <source>
        <dbReference type="ARBA" id="ARBA00007613"/>
    </source>
</evidence>
<dbReference type="PANTHER" id="PTHR30026">
    <property type="entry name" value="OUTER MEMBRANE PROTEIN TOLC"/>
    <property type="match status" value="1"/>
</dbReference>
<name>A0A2Z6G8S4_9PROT</name>
<dbReference type="GO" id="GO:0015562">
    <property type="term" value="F:efflux transmembrane transporter activity"/>
    <property type="evidence" value="ECO:0007669"/>
    <property type="project" value="InterPro"/>
</dbReference>
<proteinExistence type="inferred from homology"/>
<dbReference type="KEGG" id="fam:OYT1_ch0308"/>
<keyword evidence="4" id="KW-1134">Transmembrane beta strand</keyword>
<protein>
    <submittedName>
        <fullName evidence="9">Cobalt-zinc-cadmium resistance protein CzcC</fullName>
    </submittedName>
</protein>
<dbReference type="InterPro" id="IPR003423">
    <property type="entry name" value="OMP_efflux"/>
</dbReference>
<evidence type="ECO:0000256" key="6">
    <source>
        <dbReference type="ARBA" id="ARBA00023136"/>
    </source>
</evidence>
<gene>
    <name evidence="9" type="ORF">OYT1_ch0308</name>
</gene>
<evidence type="ECO:0000256" key="4">
    <source>
        <dbReference type="ARBA" id="ARBA00022452"/>
    </source>
</evidence>
<dbReference type="Gene3D" id="1.20.1600.10">
    <property type="entry name" value="Outer membrane efflux proteins (OEP)"/>
    <property type="match status" value="1"/>
</dbReference>
<dbReference type="PANTHER" id="PTHR30026:SF20">
    <property type="entry name" value="OUTER MEMBRANE PROTEIN TOLC"/>
    <property type="match status" value="1"/>
</dbReference>
<accession>A0A2Z6G8S4</accession>
<evidence type="ECO:0000313" key="10">
    <source>
        <dbReference type="Proteomes" id="UP000033070"/>
    </source>
</evidence>
<keyword evidence="7" id="KW-0998">Cell outer membrane</keyword>
<dbReference type="SUPFAM" id="SSF56954">
    <property type="entry name" value="Outer membrane efflux proteins (OEP)"/>
    <property type="match status" value="1"/>
</dbReference>
<dbReference type="OrthoDB" id="9772909at2"/>
<dbReference type="EMBL" id="AP018738">
    <property type="protein sequence ID" value="BBE49881.1"/>
    <property type="molecule type" value="Genomic_DNA"/>
</dbReference>
<dbReference type="AlphaFoldDB" id="A0A2Z6G8S4"/>
<dbReference type="InterPro" id="IPR051906">
    <property type="entry name" value="TolC-like"/>
</dbReference>
<dbReference type="GO" id="GO:1990281">
    <property type="term" value="C:efflux pump complex"/>
    <property type="evidence" value="ECO:0007669"/>
    <property type="project" value="TreeGrafter"/>
</dbReference>
<dbReference type="GO" id="GO:0009279">
    <property type="term" value="C:cell outer membrane"/>
    <property type="evidence" value="ECO:0007669"/>
    <property type="project" value="UniProtKB-SubCell"/>
</dbReference>
<keyword evidence="8" id="KW-0732">Signal</keyword>
<organism evidence="9 10">
    <name type="scientific">Ferriphaselus amnicola</name>
    <dbReference type="NCBI Taxonomy" id="1188319"/>
    <lineage>
        <taxon>Bacteria</taxon>
        <taxon>Pseudomonadati</taxon>
        <taxon>Pseudomonadota</taxon>
        <taxon>Betaproteobacteria</taxon>
        <taxon>Nitrosomonadales</taxon>
        <taxon>Gallionellaceae</taxon>
        <taxon>Ferriphaselus</taxon>
    </lineage>
</organism>
<dbReference type="GO" id="GO:0015288">
    <property type="term" value="F:porin activity"/>
    <property type="evidence" value="ECO:0007669"/>
    <property type="project" value="TreeGrafter"/>
</dbReference>
<comment type="similarity">
    <text evidence="2">Belongs to the outer membrane factor (OMF) (TC 1.B.17) family.</text>
</comment>
<dbReference type="Pfam" id="PF02321">
    <property type="entry name" value="OEP"/>
    <property type="match status" value="2"/>
</dbReference>
<feature type="signal peptide" evidence="8">
    <location>
        <begin position="1"/>
        <end position="29"/>
    </location>
</feature>
<sequence>MDSIMQRIRYKTFQLTCLLLSLFALPVYAQALTLPEALILAEQHSPALRVASGQQHSSVAALDTARAFPNPEIEYGSGRSHLMPTTPQPGRNRLLAFSQPLELPSVRGARQRAAEAGIVSGSALLDDARLNVYAQVKQAFLDIQRRESESQLAEESRALLGQIHSRVKLRVEVGEASRYELIKATAEMLAAENVAQSAEIKVTQAKDRLRALLGTPLGDTFDITPAPLLPEDLPAIASLREELLTHQPLLKAAVAETQRATAKLEQERSLRIPQPTLKWSAEQHPDVNLWRIGVALPLPLWDRRAGPIGEAQANLERAEAEQERIRFNVLNELDQAYGRYQIAQRQLYIFETGLMQGAETALKVAEAAYRYGERGILDYLDAQRVVRSTRMDYLNARYELQFALVDIERLRGTLLAGEHP</sequence>
<keyword evidence="10" id="KW-1185">Reference proteome</keyword>
<evidence type="ECO:0000256" key="3">
    <source>
        <dbReference type="ARBA" id="ARBA00022448"/>
    </source>
</evidence>
<keyword evidence="6" id="KW-0472">Membrane</keyword>
<evidence type="ECO:0000256" key="8">
    <source>
        <dbReference type="SAM" id="SignalP"/>
    </source>
</evidence>
<keyword evidence="5" id="KW-0812">Transmembrane</keyword>
<reference evidence="9 10" key="1">
    <citation type="submission" date="2018-06" db="EMBL/GenBank/DDBJ databases">
        <title>OYT1 Genome Sequencing.</title>
        <authorList>
            <person name="Kato S."/>
            <person name="Itoh T."/>
            <person name="Ohkuma M."/>
        </authorList>
    </citation>
    <scope>NUCLEOTIDE SEQUENCE [LARGE SCALE GENOMIC DNA]</scope>
    <source>
        <strain evidence="9 10">OYT1</strain>
    </source>
</reference>
<dbReference type="Proteomes" id="UP000033070">
    <property type="component" value="Chromosome"/>
</dbReference>